<dbReference type="EMBL" id="JAZDCT010000081">
    <property type="protein sequence ID" value="MEE1891250.1"/>
    <property type="molecule type" value="Genomic_DNA"/>
</dbReference>
<sequence>MSINELLATLAANNVQLALKDGQLVVQGNRQALSDAALVARLREHKPALLGMLERGEYVAVRHGSVEVPENRIPADCARITPAMLSLVELDQASIDQLVEGVPGGAANVQDIYPLAPLQQGMLFHHASAGDHDPYMMQARFVFASSARVEAFAQALQGVIDRHDILRTSVHWKTLETPVQMVWRKARLRVTQLAEGQLPDSGFDLTQAPLIRLQCQVAEADGRVHATLQFHHVAMDHSALEVVRHEMLAFLLGESDRLGRPVPFRNHVAQALLGVSQAEHEAFFRDMLSGVDAPTLAYGLADVQGDGAALSEHVLDLDLALCRELRAQARSLGVSVASLFHLAWARVLGGLTGRDQVVFGTVLMGRLQGAEGTDRALGIFINTLPLRVDLNDVNLATAIKATHQRLSTLMRHEHAPLALAQRCSGVAAPTPLFNTLLNYRHSAVSGSEAVLRAGWAGIEIEHAGEATNYPLVVSVDDLGSGFYLTLQTVAPVDGRLVCQLFQGVLAALAQALGSAPDTPLQQLFALPAQEHERVVRQFNATARD</sequence>
<dbReference type="PANTHER" id="PTHR45527:SF1">
    <property type="entry name" value="FATTY ACID SYNTHASE"/>
    <property type="match status" value="1"/>
</dbReference>
<comment type="caution">
    <text evidence="2">The sequence shown here is derived from an EMBL/GenBank/DDBJ whole genome shotgun (WGS) entry which is preliminary data.</text>
</comment>
<dbReference type="SUPFAM" id="SSF52777">
    <property type="entry name" value="CoA-dependent acyltransferases"/>
    <property type="match status" value="2"/>
</dbReference>
<dbReference type="RefSeq" id="WP_330105821.1">
    <property type="nucleotide sequence ID" value="NZ_JAZDCT010000081.1"/>
</dbReference>
<proteinExistence type="predicted"/>
<dbReference type="InterPro" id="IPR023213">
    <property type="entry name" value="CAT-like_dom_sf"/>
</dbReference>
<evidence type="ECO:0000313" key="2">
    <source>
        <dbReference type="EMBL" id="MEE1891250.1"/>
    </source>
</evidence>
<dbReference type="Gene3D" id="1.10.10.1830">
    <property type="entry name" value="Non-ribosomal peptide synthase, adenylation domain"/>
    <property type="match status" value="1"/>
</dbReference>
<dbReference type="Pfam" id="PF00668">
    <property type="entry name" value="Condensation"/>
    <property type="match status" value="1"/>
</dbReference>
<protein>
    <submittedName>
        <fullName evidence="2">Condensation domain-containing protein</fullName>
    </submittedName>
</protein>
<gene>
    <name evidence="2" type="ORF">V0R62_26625</name>
</gene>
<organism evidence="2 3">
    <name type="scientific">Pseudomonas carassii</name>
    <dbReference type="NCBI Taxonomy" id="3115855"/>
    <lineage>
        <taxon>Bacteria</taxon>
        <taxon>Pseudomonadati</taxon>
        <taxon>Pseudomonadota</taxon>
        <taxon>Gammaproteobacteria</taxon>
        <taxon>Pseudomonadales</taxon>
        <taxon>Pseudomonadaceae</taxon>
        <taxon>Pseudomonas</taxon>
    </lineage>
</organism>
<dbReference type="InterPro" id="IPR044894">
    <property type="entry name" value="TubC_N_sf"/>
</dbReference>
<dbReference type="CDD" id="cd19544">
    <property type="entry name" value="E-C_NRPS"/>
    <property type="match status" value="1"/>
</dbReference>
<accession>A0ABU7HJ68</accession>
<keyword evidence="3" id="KW-1185">Reference proteome</keyword>
<dbReference type="Proteomes" id="UP001354227">
    <property type="component" value="Unassembled WGS sequence"/>
</dbReference>
<reference evidence="2" key="1">
    <citation type="submission" date="2024-01" db="EMBL/GenBank/DDBJ databases">
        <title>Unpublished Manusciprt.</title>
        <authorList>
            <person name="Duman M."/>
            <person name="Valdes E.G."/>
            <person name="Ajmi N."/>
            <person name="Altun S."/>
            <person name="Saticioglu I.B."/>
        </authorList>
    </citation>
    <scope>NUCLEOTIDE SEQUENCE</scope>
    <source>
        <strain evidence="2">137P</strain>
    </source>
</reference>
<dbReference type="InterPro" id="IPR001242">
    <property type="entry name" value="Condensation_dom"/>
</dbReference>
<name>A0ABU7HJ68_9PSED</name>
<dbReference type="PANTHER" id="PTHR45527">
    <property type="entry name" value="NONRIBOSOMAL PEPTIDE SYNTHETASE"/>
    <property type="match status" value="1"/>
</dbReference>
<dbReference type="Gene3D" id="3.30.559.10">
    <property type="entry name" value="Chloramphenicol acetyltransferase-like domain"/>
    <property type="match status" value="1"/>
</dbReference>
<evidence type="ECO:0000313" key="3">
    <source>
        <dbReference type="Proteomes" id="UP001354227"/>
    </source>
</evidence>
<evidence type="ECO:0000259" key="1">
    <source>
        <dbReference type="Pfam" id="PF00668"/>
    </source>
</evidence>
<feature type="non-terminal residue" evidence="2">
    <location>
        <position position="544"/>
    </location>
</feature>
<dbReference type="Gene3D" id="3.30.559.30">
    <property type="entry name" value="Nonribosomal peptide synthetase, condensation domain"/>
    <property type="match status" value="1"/>
</dbReference>
<feature type="domain" description="Condensation" evidence="1">
    <location>
        <begin position="109"/>
        <end position="531"/>
    </location>
</feature>